<organism evidence="10 11">
    <name type="scientific">Parolsenella catena</name>
    <dbReference type="NCBI Taxonomy" id="2003188"/>
    <lineage>
        <taxon>Bacteria</taxon>
        <taxon>Bacillati</taxon>
        <taxon>Actinomycetota</taxon>
        <taxon>Coriobacteriia</taxon>
        <taxon>Coriobacteriales</taxon>
        <taxon>Atopobiaceae</taxon>
        <taxon>Parolsenella</taxon>
    </lineage>
</organism>
<accession>A0A3G9K864</accession>
<comment type="cofactor">
    <cofactor evidence="1">
        <name>[4Fe-4S] cluster</name>
        <dbReference type="ChEBI" id="CHEBI:49883"/>
    </cofactor>
</comment>
<dbReference type="OrthoDB" id="9805215at2"/>
<dbReference type="PROSITE" id="PS01278">
    <property type="entry name" value="MTTASE_RADICAL"/>
    <property type="match status" value="1"/>
</dbReference>
<keyword evidence="5" id="KW-0479">Metal-binding</keyword>
<evidence type="ECO:0000259" key="8">
    <source>
        <dbReference type="PROSITE" id="PS51449"/>
    </source>
</evidence>
<dbReference type="KEGG" id="pcat:Pcatena_07560"/>
<evidence type="ECO:0000313" key="10">
    <source>
        <dbReference type="EMBL" id="BBH50169.1"/>
    </source>
</evidence>
<dbReference type="Pfam" id="PF04055">
    <property type="entry name" value="Radical_SAM"/>
    <property type="match status" value="1"/>
</dbReference>
<dbReference type="InterPro" id="IPR007197">
    <property type="entry name" value="rSAM"/>
</dbReference>
<evidence type="ECO:0000256" key="7">
    <source>
        <dbReference type="ARBA" id="ARBA00023014"/>
    </source>
</evidence>
<dbReference type="InterPro" id="IPR013848">
    <property type="entry name" value="Methylthiotransferase_N"/>
</dbReference>
<evidence type="ECO:0000256" key="4">
    <source>
        <dbReference type="ARBA" id="ARBA00022691"/>
    </source>
</evidence>
<dbReference type="InterPro" id="IPR038135">
    <property type="entry name" value="Methylthiotransferase_N_sf"/>
</dbReference>
<feature type="domain" description="Radical SAM core" evidence="9">
    <location>
        <begin position="134"/>
        <end position="362"/>
    </location>
</feature>
<dbReference type="AlphaFoldDB" id="A0A3G9K864"/>
<dbReference type="SUPFAM" id="SSF102114">
    <property type="entry name" value="Radical SAM enzymes"/>
    <property type="match status" value="1"/>
</dbReference>
<dbReference type="PANTHER" id="PTHR11918">
    <property type="entry name" value="RADICAL SAM PROTEINS"/>
    <property type="match status" value="1"/>
</dbReference>
<evidence type="ECO:0000256" key="2">
    <source>
        <dbReference type="ARBA" id="ARBA00022485"/>
    </source>
</evidence>
<evidence type="ECO:0000256" key="1">
    <source>
        <dbReference type="ARBA" id="ARBA00001966"/>
    </source>
</evidence>
<evidence type="ECO:0000313" key="11">
    <source>
        <dbReference type="Proteomes" id="UP000273154"/>
    </source>
</evidence>
<keyword evidence="4" id="KW-0949">S-adenosyl-L-methionine</keyword>
<dbReference type="InterPro" id="IPR020612">
    <property type="entry name" value="Methylthiotransferase_CS"/>
</dbReference>
<dbReference type="RefSeq" id="WP_126421761.1">
    <property type="nucleotide sequence ID" value="NZ_AP019367.1"/>
</dbReference>
<dbReference type="Pfam" id="PF00919">
    <property type="entry name" value="UPF0004"/>
    <property type="match status" value="1"/>
</dbReference>
<evidence type="ECO:0000256" key="6">
    <source>
        <dbReference type="ARBA" id="ARBA00023004"/>
    </source>
</evidence>
<keyword evidence="6" id="KW-0408">Iron</keyword>
<dbReference type="PROSITE" id="PS51449">
    <property type="entry name" value="MTTASE_N"/>
    <property type="match status" value="1"/>
</dbReference>
<dbReference type="Proteomes" id="UP000273154">
    <property type="component" value="Chromosome"/>
</dbReference>
<dbReference type="InterPro" id="IPR023404">
    <property type="entry name" value="rSAM_horseshoe"/>
</dbReference>
<dbReference type="GO" id="GO:0051539">
    <property type="term" value="F:4 iron, 4 sulfur cluster binding"/>
    <property type="evidence" value="ECO:0007669"/>
    <property type="project" value="UniProtKB-KW"/>
</dbReference>
<dbReference type="SMART" id="SM00729">
    <property type="entry name" value="Elp3"/>
    <property type="match status" value="1"/>
</dbReference>
<dbReference type="InterPro" id="IPR058240">
    <property type="entry name" value="rSAM_sf"/>
</dbReference>
<name>A0A3G9K864_9ACTN</name>
<reference evidence="11" key="1">
    <citation type="submission" date="2018-11" db="EMBL/GenBank/DDBJ databases">
        <title>Comparative genomics of Parolsenella catena and Libanicoccus massiliensis: Reclassification of Libanicoccus massiliensis as Parolsenella massiliensis comb. nov.</title>
        <authorList>
            <person name="Sakamoto M."/>
            <person name="Ikeyama N."/>
            <person name="Murakami T."/>
            <person name="Mori H."/>
            <person name="Yuki M."/>
            <person name="Ohkuma M."/>
        </authorList>
    </citation>
    <scope>NUCLEOTIDE SEQUENCE [LARGE SCALE GENOMIC DNA]</scope>
    <source>
        <strain evidence="11">JCM 31932</strain>
    </source>
</reference>
<dbReference type="GeneID" id="88848883"/>
<dbReference type="Gene3D" id="3.80.30.20">
    <property type="entry name" value="tm_1862 like domain"/>
    <property type="match status" value="1"/>
</dbReference>
<dbReference type="CDD" id="cd01335">
    <property type="entry name" value="Radical_SAM"/>
    <property type="match status" value="1"/>
</dbReference>
<evidence type="ECO:0000256" key="3">
    <source>
        <dbReference type="ARBA" id="ARBA00022679"/>
    </source>
</evidence>
<keyword evidence="11" id="KW-1185">Reference proteome</keyword>
<dbReference type="SFLD" id="SFLDS00029">
    <property type="entry name" value="Radical_SAM"/>
    <property type="match status" value="1"/>
</dbReference>
<dbReference type="EMBL" id="AP019367">
    <property type="protein sequence ID" value="BBH50169.1"/>
    <property type="molecule type" value="Genomic_DNA"/>
</dbReference>
<dbReference type="SFLD" id="SFLDG01082">
    <property type="entry name" value="B12-binding_domain_containing"/>
    <property type="match status" value="1"/>
</dbReference>
<dbReference type="NCBIfam" id="TIGR00089">
    <property type="entry name" value="MiaB/RimO family radical SAM methylthiotransferase"/>
    <property type="match status" value="1"/>
</dbReference>
<dbReference type="InterPro" id="IPR005839">
    <property type="entry name" value="Methylthiotransferase"/>
</dbReference>
<dbReference type="Gene3D" id="3.40.50.12160">
    <property type="entry name" value="Methylthiotransferase, N-terminal domain"/>
    <property type="match status" value="1"/>
</dbReference>
<feature type="domain" description="MTTase N-terminal" evidence="8">
    <location>
        <begin position="4"/>
        <end position="113"/>
    </location>
</feature>
<evidence type="ECO:0000259" key="9">
    <source>
        <dbReference type="PROSITE" id="PS51918"/>
    </source>
</evidence>
<keyword evidence="7" id="KW-0411">Iron-sulfur</keyword>
<dbReference type="InterPro" id="IPR006638">
    <property type="entry name" value="Elp3/MiaA/NifB-like_rSAM"/>
</dbReference>
<proteinExistence type="predicted"/>
<dbReference type="GO" id="GO:0046872">
    <property type="term" value="F:metal ion binding"/>
    <property type="evidence" value="ECO:0007669"/>
    <property type="project" value="UniProtKB-KW"/>
</dbReference>
<keyword evidence="2" id="KW-0004">4Fe-4S</keyword>
<dbReference type="PANTHER" id="PTHR11918:SF45">
    <property type="entry name" value="THREONYLCARBAMOYLADENOSINE TRNA METHYLTHIOTRANSFERASE"/>
    <property type="match status" value="1"/>
</dbReference>
<protein>
    <submittedName>
        <fullName evidence="10">tRNA 2-methylthioadenosine synthase</fullName>
    </submittedName>
</protein>
<keyword evidence="3" id="KW-0808">Transferase</keyword>
<evidence type="ECO:0000256" key="5">
    <source>
        <dbReference type="ARBA" id="ARBA00022723"/>
    </source>
</evidence>
<gene>
    <name evidence="10" type="primary">miaB_1</name>
    <name evidence="10" type="ORF">Pcatena_07560</name>
</gene>
<dbReference type="PROSITE" id="PS51918">
    <property type="entry name" value="RADICAL_SAM"/>
    <property type="match status" value="1"/>
</dbReference>
<sequence>MGRANVSLVNLGCRVNRAELDAIGRELSREGIRIVCRDEAEAIVVNTCAVTSEAQAKTRRALRRAAEEPGVRAIVATGCAASLFSAELEALDPRIVVEPERERVAQRVAHLLGLGHDGGGAEAGQAFCGGAVTPTGRMRPGLKVQDGCDRRCSYCIVWKARGPARSMPPERVVACVGELVSDGAREVVLTGIDLGRYESGGVGLSGLLARILEQTSVGRVRLSSVEPAGVTEELLDLIVSSAGRAAPFLHVPLQSGCDATLARMARPYTSEAYARMAERAKAMVPGIALSTDVIVGFPGETDAEFQESHALCASLGFSRLHVFRYSRRPGTAAAAMKSQVDPAVSLERSRRMRALSDACASEFSAALVGTPQLVLCERGCMGTTGGGARVRTDAGLAGSLAWLAPHSSDAAGVLDARGCRIIRQE</sequence>
<dbReference type="GO" id="GO:0035598">
    <property type="term" value="F:tRNA (N(6)-L-threonylcarbamoyladenosine(37)-C(2))-methylthiotransferase activity"/>
    <property type="evidence" value="ECO:0007669"/>
    <property type="project" value="TreeGrafter"/>
</dbReference>